<feature type="region of interest" description="Disordered" evidence="1">
    <location>
        <begin position="84"/>
        <end position="157"/>
    </location>
</feature>
<reference evidence="3" key="2">
    <citation type="submission" date="2013-12" db="EMBL/GenBank/DDBJ databases">
        <title>Evolution of pathogenesis and genome organization in the Tremellales.</title>
        <authorList>
            <person name="Cuomo C."/>
            <person name="Litvintseva A."/>
            <person name="Heitman J."/>
            <person name="Chen Y."/>
            <person name="Sun S."/>
            <person name="Springer D."/>
            <person name="Dromer F."/>
            <person name="Young S."/>
            <person name="Zeng Q."/>
            <person name="Chapman S."/>
            <person name="Gujja S."/>
            <person name="Saif S."/>
            <person name="Birren B."/>
        </authorList>
    </citation>
    <scope>NUCLEOTIDE SEQUENCE [LARGE SCALE GENOMIC DNA]</scope>
    <source>
        <strain evidence="3">BCC8398</strain>
    </source>
</reference>
<proteinExistence type="predicted"/>
<evidence type="ECO:0000313" key="3">
    <source>
        <dbReference type="Proteomes" id="UP000092666"/>
    </source>
</evidence>
<gene>
    <name evidence="2" type="ORF">I316_01533</name>
</gene>
<feature type="compositionally biased region" description="Polar residues" evidence="1">
    <location>
        <begin position="128"/>
        <end position="139"/>
    </location>
</feature>
<reference evidence="2 3" key="1">
    <citation type="submission" date="2013-07" db="EMBL/GenBank/DDBJ databases">
        <title>The Genome Sequence of Cryptococcus heveanensis BCC8398.</title>
        <authorList>
            <consortium name="The Broad Institute Genome Sequencing Platform"/>
            <person name="Cuomo C."/>
            <person name="Litvintseva A."/>
            <person name="Chen Y."/>
            <person name="Heitman J."/>
            <person name="Sun S."/>
            <person name="Springer D."/>
            <person name="Dromer F."/>
            <person name="Young S.K."/>
            <person name="Zeng Q."/>
            <person name="Gargeya S."/>
            <person name="Fitzgerald M."/>
            <person name="Abouelleil A."/>
            <person name="Alvarado L."/>
            <person name="Berlin A.M."/>
            <person name="Chapman S.B."/>
            <person name="Dewar J."/>
            <person name="Goldberg J."/>
            <person name="Griggs A."/>
            <person name="Gujja S."/>
            <person name="Hansen M."/>
            <person name="Howarth C."/>
            <person name="Imamovic A."/>
            <person name="Larimer J."/>
            <person name="McCowan C."/>
            <person name="Murphy C."/>
            <person name="Pearson M."/>
            <person name="Priest M."/>
            <person name="Roberts A."/>
            <person name="Saif S."/>
            <person name="Shea T."/>
            <person name="Sykes S."/>
            <person name="Wortman J."/>
            <person name="Nusbaum C."/>
            <person name="Birren B."/>
        </authorList>
    </citation>
    <scope>NUCLEOTIDE SEQUENCE [LARGE SCALE GENOMIC DNA]</scope>
    <source>
        <strain evidence="2 3">BCC8398</strain>
    </source>
</reference>
<feature type="compositionally biased region" description="Basic and acidic residues" evidence="1">
    <location>
        <begin position="140"/>
        <end position="157"/>
    </location>
</feature>
<organism evidence="2 3">
    <name type="scientific">Kwoniella heveanensis BCC8398</name>
    <dbReference type="NCBI Taxonomy" id="1296120"/>
    <lineage>
        <taxon>Eukaryota</taxon>
        <taxon>Fungi</taxon>
        <taxon>Dikarya</taxon>
        <taxon>Basidiomycota</taxon>
        <taxon>Agaricomycotina</taxon>
        <taxon>Tremellomycetes</taxon>
        <taxon>Tremellales</taxon>
        <taxon>Cryptococcaceae</taxon>
        <taxon>Kwoniella</taxon>
    </lineage>
</organism>
<dbReference type="OrthoDB" id="9999611at2759"/>
<evidence type="ECO:0008006" key="4">
    <source>
        <dbReference type="Google" id="ProtNLM"/>
    </source>
</evidence>
<accession>A0A1B9H0Z0</accession>
<dbReference type="STRING" id="1296120.A0A1B9H0Z0"/>
<dbReference type="PANTHER" id="PTHR40460:SF1">
    <property type="entry name" value="CSBD-LIKE DOMAIN-CONTAINING PROTEIN"/>
    <property type="match status" value="1"/>
</dbReference>
<dbReference type="Proteomes" id="UP000092666">
    <property type="component" value="Unassembled WGS sequence"/>
</dbReference>
<dbReference type="EMBL" id="KI669494">
    <property type="protein sequence ID" value="OCF36935.1"/>
    <property type="molecule type" value="Genomic_DNA"/>
</dbReference>
<protein>
    <recommendedName>
        <fullName evidence="4">CsbD-like domain-containing protein</fullName>
    </recommendedName>
</protein>
<name>A0A1B9H0Z0_9TREE</name>
<keyword evidence="3" id="KW-1185">Reference proteome</keyword>
<evidence type="ECO:0000313" key="2">
    <source>
        <dbReference type="EMBL" id="OCF36935.1"/>
    </source>
</evidence>
<feature type="compositionally biased region" description="Polar residues" evidence="1">
    <location>
        <begin position="85"/>
        <end position="94"/>
    </location>
</feature>
<evidence type="ECO:0000256" key="1">
    <source>
        <dbReference type="SAM" id="MobiDB-lite"/>
    </source>
</evidence>
<dbReference type="PANTHER" id="PTHR40460">
    <property type="entry name" value="CHROMOSOME 1, WHOLE GENOME SHOTGUN SEQUENCE"/>
    <property type="match status" value="1"/>
</dbReference>
<sequence>MVTQDERREPSQISGQITSAAGQVQQAIASVVPSALGGDALLQGGQNLTKSGQLEVDDAKRKKALESTIDSGVGKAKSALGYVTGDQSQQTRGNQEAERAQWDYKQATSSSAFSVPVPSEEGLKGKLQSVQGMVTGNQELQKEGNARAEKAAWKDGV</sequence>
<dbReference type="AlphaFoldDB" id="A0A1B9H0Z0"/>